<dbReference type="InterPro" id="IPR003848">
    <property type="entry name" value="DUF218"/>
</dbReference>
<accession>A0A563UB70</accession>
<dbReference type="Proteomes" id="UP000318010">
    <property type="component" value="Unassembled WGS sequence"/>
</dbReference>
<dbReference type="GO" id="GO:0043164">
    <property type="term" value="P:Gram-negative-bacterium-type cell wall biogenesis"/>
    <property type="evidence" value="ECO:0007669"/>
    <property type="project" value="TreeGrafter"/>
</dbReference>
<gene>
    <name evidence="3" type="ORF">FPZ42_05125</name>
</gene>
<dbReference type="AlphaFoldDB" id="A0A563UB70"/>
<dbReference type="Gene3D" id="3.40.50.620">
    <property type="entry name" value="HUPs"/>
    <property type="match status" value="1"/>
</dbReference>
<protein>
    <submittedName>
        <fullName evidence="3">YdcF family protein</fullName>
    </submittedName>
</protein>
<feature type="transmembrane region" description="Helical" evidence="1">
    <location>
        <begin position="34"/>
        <end position="53"/>
    </location>
</feature>
<dbReference type="RefSeq" id="WP_146269387.1">
    <property type="nucleotide sequence ID" value="NZ_VOEI01000001.1"/>
</dbReference>
<keyword evidence="1" id="KW-1133">Transmembrane helix</keyword>
<dbReference type="Pfam" id="PF02698">
    <property type="entry name" value="DUF218"/>
    <property type="match status" value="1"/>
</dbReference>
<proteinExistence type="predicted"/>
<feature type="domain" description="DUF218" evidence="2">
    <location>
        <begin position="75"/>
        <end position="237"/>
    </location>
</feature>
<evidence type="ECO:0000313" key="3">
    <source>
        <dbReference type="EMBL" id="TWR28595.1"/>
    </source>
</evidence>
<dbReference type="OrthoDB" id="9782395at2"/>
<dbReference type="InterPro" id="IPR051599">
    <property type="entry name" value="Cell_Envelope_Assoc"/>
</dbReference>
<keyword evidence="1" id="KW-0812">Transmembrane</keyword>
<evidence type="ECO:0000313" key="4">
    <source>
        <dbReference type="Proteomes" id="UP000318010"/>
    </source>
</evidence>
<dbReference type="GO" id="GO:0000270">
    <property type="term" value="P:peptidoglycan metabolic process"/>
    <property type="evidence" value="ECO:0007669"/>
    <property type="project" value="TreeGrafter"/>
</dbReference>
<comment type="caution">
    <text evidence="3">The sequence shown here is derived from an EMBL/GenBank/DDBJ whole genome shotgun (WGS) entry which is preliminary data.</text>
</comment>
<evidence type="ECO:0000259" key="2">
    <source>
        <dbReference type="Pfam" id="PF02698"/>
    </source>
</evidence>
<sequence>MYFILSKVLFLFAMPVFWAFVLLVYAAFSKKYKQRLLVAGIAVFYFFSVRLTVDTFGRLWDVKSANIKGKQYSSVILLGGFVSEDENGNGYFNGASPRYNSAVKLFKEGTAKHILFTGGNGKLRQSKFTEAAFVKDALHLWGVPDSLILLDNKARNTEENAKFSKELLLRAKLKPPYVLVTSAYHMRRAQLLFEKNGLEVLPYPCNYLEAENFDTGTVIPSAEAMASWNIYIKEVIGYIVALIR</sequence>
<organism evidence="3 4">
    <name type="scientific">Mucilaginibacter achroorhodeus</name>
    <dbReference type="NCBI Taxonomy" id="2599294"/>
    <lineage>
        <taxon>Bacteria</taxon>
        <taxon>Pseudomonadati</taxon>
        <taxon>Bacteroidota</taxon>
        <taxon>Sphingobacteriia</taxon>
        <taxon>Sphingobacteriales</taxon>
        <taxon>Sphingobacteriaceae</taxon>
        <taxon>Mucilaginibacter</taxon>
    </lineage>
</organism>
<dbReference type="EMBL" id="VOEI01000001">
    <property type="protein sequence ID" value="TWR28595.1"/>
    <property type="molecule type" value="Genomic_DNA"/>
</dbReference>
<reference evidence="3 4" key="1">
    <citation type="submission" date="2019-07" db="EMBL/GenBank/DDBJ databases">
        <authorList>
            <person name="Kim J."/>
        </authorList>
    </citation>
    <scope>NUCLEOTIDE SEQUENCE [LARGE SCALE GENOMIC DNA]</scope>
    <source>
        <strain evidence="3 4">MJ1a</strain>
    </source>
</reference>
<dbReference type="PANTHER" id="PTHR30336">
    <property type="entry name" value="INNER MEMBRANE PROTEIN, PROBABLE PERMEASE"/>
    <property type="match status" value="1"/>
</dbReference>
<dbReference type="CDD" id="cd06259">
    <property type="entry name" value="YdcF-like"/>
    <property type="match status" value="1"/>
</dbReference>
<name>A0A563UB70_9SPHI</name>
<keyword evidence="4" id="KW-1185">Reference proteome</keyword>
<feature type="transmembrane region" description="Helical" evidence="1">
    <location>
        <begin position="9"/>
        <end position="28"/>
    </location>
</feature>
<evidence type="ECO:0000256" key="1">
    <source>
        <dbReference type="SAM" id="Phobius"/>
    </source>
</evidence>
<keyword evidence="1" id="KW-0472">Membrane</keyword>
<dbReference type="PANTHER" id="PTHR30336:SF4">
    <property type="entry name" value="ENVELOPE BIOGENESIS FACTOR ELYC"/>
    <property type="match status" value="1"/>
</dbReference>
<dbReference type="GO" id="GO:0005886">
    <property type="term" value="C:plasma membrane"/>
    <property type="evidence" value="ECO:0007669"/>
    <property type="project" value="TreeGrafter"/>
</dbReference>
<dbReference type="InterPro" id="IPR014729">
    <property type="entry name" value="Rossmann-like_a/b/a_fold"/>
</dbReference>